<organism evidence="2 3">
    <name type="scientific">Oryza sativa subsp. indica</name>
    <name type="common">Rice</name>
    <dbReference type="NCBI Taxonomy" id="39946"/>
    <lineage>
        <taxon>Eukaryota</taxon>
        <taxon>Viridiplantae</taxon>
        <taxon>Streptophyta</taxon>
        <taxon>Embryophyta</taxon>
        <taxon>Tracheophyta</taxon>
        <taxon>Spermatophyta</taxon>
        <taxon>Magnoliopsida</taxon>
        <taxon>Liliopsida</taxon>
        <taxon>Poales</taxon>
        <taxon>Poaceae</taxon>
        <taxon>BOP clade</taxon>
        <taxon>Oryzoideae</taxon>
        <taxon>Oryzeae</taxon>
        <taxon>Oryzinae</taxon>
        <taxon>Oryza</taxon>
        <taxon>Oryza sativa</taxon>
    </lineage>
</organism>
<evidence type="ECO:0000313" key="2">
    <source>
        <dbReference type="EMBL" id="EEC74023.1"/>
    </source>
</evidence>
<dbReference type="Gramene" id="BGIOSGA005607-TA">
    <property type="protein sequence ID" value="BGIOSGA005607-PA"/>
    <property type="gene ID" value="BGIOSGA005607"/>
</dbReference>
<dbReference type="EMBL" id="CM000127">
    <property type="protein sequence ID" value="EEC74023.1"/>
    <property type="molecule type" value="Genomic_DNA"/>
</dbReference>
<evidence type="ECO:0000313" key="3">
    <source>
        <dbReference type="Proteomes" id="UP000007015"/>
    </source>
</evidence>
<accession>B8AIS5</accession>
<keyword evidence="3" id="KW-1185">Reference proteome</keyword>
<feature type="region of interest" description="Disordered" evidence="1">
    <location>
        <begin position="112"/>
        <end position="152"/>
    </location>
</feature>
<dbReference type="HOGENOM" id="CLU_1725309_0_0_1"/>
<proteinExistence type="predicted"/>
<dbReference type="AlphaFoldDB" id="B8AIS5"/>
<name>B8AIS5_ORYSI</name>
<gene>
    <name evidence="2" type="ORF">OsI_08969</name>
</gene>
<protein>
    <submittedName>
        <fullName evidence="2">Uncharacterized protein</fullName>
    </submittedName>
</protein>
<sequence>MALSCSPPYRGFRSGERETYGIYAWQAGRNTLDHARTKMAYDAIPRSLSIGSSYTEAYPDSSSWAGEATAGPERPILPAVRPKRLYANRWLLPPSGRSSRGLLERIRRRANVPHYAAQPTGPRGPRAPATQHRASGQAAGGLEWEKQPGPRA</sequence>
<reference evidence="2 3" key="1">
    <citation type="journal article" date="2005" name="PLoS Biol.">
        <title>The genomes of Oryza sativa: a history of duplications.</title>
        <authorList>
            <person name="Yu J."/>
            <person name="Wang J."/>
            <person name="Lin W."/>
            <person name="Li S."/>
            <person name="Li H."/>
            <person name="Zhou J."/>
            <person name="Ni P."/>
            <person name="Dong W."/>
            <person name="Hu S."/>
            <person name="Zeng C."/>
            <person name="Zhang J."/>
            <person name="Zhang Y."/>
            <person name="Li R."/>
            <person name="Xu Z."/>
            <person name="Li S."/>
            <person name="Li X."/>
            <person name="Zheng H."/>
            <person name="Cong L."/>
            <person name="Lin L."/>
            <person name="Yin J."/>
            <person name="Geng J."/>
            <person name="Li G."/>
            <person name="Shi J."/>
            <person name="Liu J."/>
            <person name="Lv H."/>
            <person name="Li J."/>
            <person name="Wang J."/>
            <person name="Deng Y."/>
            <person name="Ran L."/>
            <person name="Shi X."/>
            <person name="Wang X."/>
            <person name="Wu Q."/>
            <person name="Li C."/>
            <person name="Ren X."/>
            <person name="Wang J."/>
            <person name="Wang X."/>
            <person name="Li D."/>
            <person name="Liu D."/>
            <person name="Zhang X."/>
            <person name="Ji Z."/>
            <person name="Zhao W."/>
            <person name="Sun Y."/>
            <person name="Zhang Z."/>
            <person name="Bao J."/>
            <person name="Han Y."/>
            <person name="Dong L."/>
            <person name="Ji J."/>
            <person name="Chen P."/>
            <person name="Wu S."/>
            <person name="Liu J."/>
            <person name="Xiao Y."/>
            <person name="Bu D."/>
            <person name="Tan J."/>
            <person name="Yang L."/>
            <person name="Ye C."/>
            <person name="Zhang J."/>
            <person name="Xu J."/>
            <person name="Zhou Y."/>
            <person name="Yu Y."/>
            <person name="Zhang B."/>
            <person name="Zhuang S."/>
            <person name="Wei H."/>
            <person name="Liu B."/>
            <person name="Lei M."/>
            <person name="Yu H."/>
            <person name="Li Y."/>
            <person name="Xu H."/>
            <person name="Wei S."/>
            <person name="He X."/>
            <person name="Fang L."/>
            <person name="Zhang Z."/>
            <person name="Zhang Y."/>
            <person name="Huang X."/>
            <person name="Su Z."/>
            <person name="Tong W."/>
            <person name="Li J."/>
            <person name="Tong Z."/>
            <person name="Li S."/>
            <person name="Ye J."/>
            <person name="Wang L."/>
            <person name="Fang L."/>
            <person name="Lei T."/>
            <person name="Chen C."/>
            <person name="Chen H."/>
            <person name="Xu Z."/>
            <person name="Li H."/>
            <person name="Huang H."/>
            <person name="Zhang F."/>
            <person name="Xu H."/>
            <person name="Li N."/>
            <person name="Zhao C."/>
            <person name="Li S."/>
            <person name="Dong L."/>
            <person name="Huang Y."/>
            <person name="Li L."/>
            <person name="Xi Y."/>
            <person name="Qi Q."/>
            <person name="Li W."/>
            <person name="Zhang B."/>
            <person name="Hu W."/>
            <person name="Zhang Y."/>
            <person name="Tian X."/>
            <person name="Jiao Y."/>
            <person name="Liang X."/>
            <person name="Jin J."/>
            <person name="Gao L."/>
            <person name="Zheng W."/>
            <person name="Hao B."/>
            <person name="Liu S."/>
            <person name="Wang W."/>
            <person name="Yuan L."/>
            <person name="Cao M."/>
            <person name="McDermott J."/>
            <person name="Samudrala R."/>
            <person name="Wang J."/>
            <person name="Wong G.K."/>
            <person name="Yang H."/>
        </authorList>
    </citation>
    <scope>NUCLEOTIDE SEQUENCE [LARGE SCALE GENOMIC DNA]</scope>
    <source>
        <strain evidence="3">cv. 93-11</strain>
    </source>
</reference>
<dbReference type="Proteomes" id="UP000007015">
    <property type="component" value="Chromosome 2"/>
</dbReference>
<feature type="compositionally biased region" description="Basic and acidic residues" evidence="1">
    <location>
        <begin position="143"/>
        <end position="152"/>
    </location>
</feature>
<evidence type="ECO:0000256" key="1">
    <source>
        <dbReference type="SAM" id="MobiDB-lite"/>
    </source>
</evidence>